<dbReference type="PROSITE" id="PS51285">
    <property type="entry name" value="AGC_KINASE_CTER"/>
    <property type="match status" value="1"/>
</dbReference>
<accession>A0A507DX18</accession>
<dbReference type="InterPro" id="IPR000961">
    <property type="entry name" value="AGC-kinase_C"/>
</dbReference>
<evidence type="ECO:0000256" key="2">
    <source>
        <dbReference type="ARBA" id="ARBA00012429"/>
    </source>
</evidence>
<dbReference type="Gene3D" id="2.60.40.150">
    <property type="entry name" value="C2 domain"/>
    <property type="match status" value="1"/>
</dbReference>
<dbReference type="Gene3D" id="3.30.60.20">
    <property type="match status" value="2"/>
</dbReference>
<dbReference type="EC" id="2.7.11.13" evidence="2"/>
<feature type="region of interest" description="Disordered" evidence="17">
    <location>
        <begin position="462"/>
        <end position="493"/>
    </location>
</feature>
<organism evidence="23 24">
    <name type="scientific">Powellomyces hirtus</name>
    <dbReference type="NCBI Taxonomy" id="109895"/>
    <lineage>
        <taxon>Eukaryota</taxon>
        <taxon>Fungi</taxon>
        <taxon>Fungi incertae sedis</taxon>
        <taxon>Chytridiomycota</taxon>
        <taxon>Chytridiomycota incertae sedis</taxon>
        <taxon>Chytridiomycetes</taxon>
        <taxon>Spizellomycetales</taxon>
        <taxon>Powellomycetaceae</taxon>
        <taxon>Powellomyces</taxon>
    </lineage>
</organism>
<dbReference type="SUPFAM" id="SSF57889">
    <property type="entry name" value="Cysteine-rich domain"/>
    <property type="match status" value="2"/>
</dbReference>
<dbReference type="GO" id="GO:0005524">
    <property type="term" value="F:ATP binding"/>
    <property type="evidence" value="ECO:0007669"/>
    <property type="project" value="UniProtKB-UniRule"/>
</dbReference>
<dbReference type="FunFam" id="3.30.60.20:FF:000064">
    <property type="entry name" value="Protein kinase C"/>
    <property type="match status" value="1"/>
</dbReference>
<dbReference type="PROSITE" id="PS00479">
    <property type="entry name" value="ZF_DAG_PE_1"/>
    <property type="match status" value="1"/>
</dbReference>
<evidence type="ECO:0000256" key="12">
    <source>
        <dbReference type="ARBA" id="ARBA00022840"/>
    </source>
</evidence>
<feature type="domain" description="C2" evidence="18">
    <location>
        <begin position="344"/>
        <end position="453"/>
    </location>
</feature>
<keyword evidence="12 16" id="KW-0067">ATP-binding</keyword>
<dbReference type="InterPro" id="IPR017441">
    <property type="entry name" value="Protein_kinase_ATP_BS"/>
</dbReference>
<dbReference type="InterPro" id="IPR046349">
    <property type="entry name" value="C1-like_sf"/>
</dbReference>
<feature type="region of interest" description="Disordered" evidence="17">
    <location>
        <begin position="282"/>
        <end position="304"/>
    </location>
</feature>
<dbReference type="FunFam" id="1.10.510.10:FF:000101">
    <property type="entry name" value="Protein kinase C"/>
    <property type="match status" value="1"/>
</dbReference>
<evidence type="ECO:0000259" key="20">
    <source>
        <dbReference type="PROSITE" id="PS50081"/>
    </source>
</evidence>
<dbReference type="CDD" id="cd05570">
    <property type="entry name" value="STKc_PKC"/>
    <property type="match status" value="1"/>
</dbReference>
<feature type="binding site" evidence="16">
    <location>
        <position position="810"/>
    </location>
    <ligand>
        <name>ATP</name>
        <dbReference type="ChEBI" id="CHEBI:30616"/>
    </ligand>
</feature>
<dbReference type="SUPFAM" id="SSF49562">
    <property type="entry name" value="C2 domain (Calcium/lipid-binding domain, CaLB)"/>
    <property type="match status" value="1"/>
</dbReference>
<dbReference type="SMART" id="SM00220">
    <property type="entry name" value="S_TKc"/>
    <property type="match status" value="1"/>
</dbReference>
<dbReference type="GO" id="GO:0106310">
    <property type="term" value="F:protein serine kinase activity"/>
    <property type="evidence" value="ECO:0007669"/>
    <property type="project" value="RHEA"/>
</dbReference>
<dbReference type="SMART" id="SM00133">
    <property type="entry name" value="S_TK_X"/>
    <property type="match status" value="1"/>
</dbReference>
<dbReference type="InterPro" id="IPR002219">
    <property type="entry name" value="PKC_DAG/PE"/>
</dbReference>
<dbReference type="AlphaFoldDB" id="A0A507DX18"/>
<evidence type="ECO:0000256" key="6">
    <source>
        <dbReference type="ARBA" id="ARBA00022723"/>
    </source>
</evidence>
<feature type="region of interest" description="Disordered" evidence="17">
    <location>
        <begin position="114"/>
        <end position="175"/>
    </location>
</feature>
<dbReference type="Gene3D" id="3.30.200.20">
    <property type="entry name" value="Phosphorylase Kinase, domain 1"/>
    <property type="match status" value="1"/>
</dbReference>
<dbReference type="Pfam" id="PF02185">
    <property type="entry name" value="HR1"/>
    <property type="match status" value="1"/>
</dbReference>
<evidence type="ECO:0000256" key="16">
    <source>
        <dbReference type="PROSITE-ProRule" id="PRU10141"/>
    </source>
</evidence>
<dbReference type="Pfam" id="PF00130">
    <property type="entry name" value="C1_1"/>
    <property type="match status" value="2"/>
</dbReference>
<keyword evidence="24" id="KW-1185">Reference proteome</keyword>
<dbReference type="Pfam" id="PF00069">
    <property type="entry name" value="Pkinase"/>
    <property type="match status" value="1"/>
</dbReference>
<dbReference type="PANTHER" id="PTHR24351">
    <property type="entry name" value="RIBOSOMAL PROTEIN S6 KINASE"/>
    <property type="match status" value="1"/>
</dbReference>
<dbReference type="CDD" id="cd20823">
    <property type="entry name" value="C1_ScPKC1-like_rpt2"/>
    <property type="match status" value="1"/>
</dbReference>
<dbReference type="InterPro" id="IPR000008">
    <property type="entry name" value="C2_dom"/>
</dbReference>
<evidence type="ECO:0000259" key="18">
    <source>
        <dbReference type="PROSITE" id="PS50004"/>
    </source>
</evidence>
<name>A0A507DX18_9FUNG</name>
<feature type="compositionally biased region" description="Polar residues" evidence="17">
    <location>
        <begin position="127"/>
        <end position="143"/>
    </location>
</feature>
<dbReference type="SUPFAM" id="SSF56112">
    <property type="entry name" value="Protein kinase-like (PK-like)"/>
    <property type="match status" value="1"/>
</dbReference>
<keyword evidence="6" id="KW-0479">Metal-binding</keyword>
<evidence type="ECO:0000256" key="14">
    <source>
        <dbReference type="ARBA" id="ARBA00047470"/>
    </source>
</evidence>
<dbReference type="FunFam" id="3.30.200.20:FF:000103">
    <property type="entry name" value="Protein kinase C"/>
    <property type="match status" value="1"/>
</dbReference>
<keyword evidence="7" id="KW-0677">Repeat</keyword>
<feature type="compositionally biased region" description="Polar residues" evidence="17">
    <location>
        <begin position="462"/>
        <end position="474"/>
    </location>
</feature>
<keyword evidence="11" id="KW-0862">Zinc</keyword>
<gene>
    <name evidence="23" type="ORF">PhCBS80983_g05079</name>
</gene>
<evidence type="ECO:0000256" key="13">
    <source>
        <dbReference type="ARBA" id="ARBA00047272"/>
    </source>
</evidence>
<dbReference type="InterPro" id="IPR000719">
    <property type="entry name" value="Prot_kinase_dom"/>
</dbReference>
<feature type="domain" description="Phorbol-ester/DAG-type" evidence="20">
    <location>
        <begin position="543"/>
        <end position="591"/>
    </location>
</feature>
<dbReference type="InterPro" id="IPR035892">
    <property type="entry name" value="C2_domain_sf"/>
</dbReference>
<proteinExistence type="inferred from homology"/>
<dbReference type="InterPro" id="IPR017892">
    <property type="entry name" value="Pkinase_C"/>
</dbReference>
<dbReference type="PROSITE" id="PS00108">
    <property type="entry name" value="PROTEIN_KINASE_ST"/>
    <property type="match status" value="1"/>
</dbReference>
<feature type="domain" description="REM-1" evidence="22">
    <location>
        <begin position="40"/>
        <end position="116"/>
    </location>
</feature>
<evidence type="ECO:0000256" key="1">
    <source>
        <dbReference type="ARBA" id="ARBA00005490"/>
    </source>
</evidence>
<dbReference type="STRING" id="109895.A0A507DX18"/>
<reference evidence="23 24" key="1">
    <citation type="journal article" date="2019" name="Sci. Rep.">
        <title>Comparative genomics of chytrid fungi reveal insights into the obligate biotrophic and pathogenic lifestyle of Synchytrium endobioticum.</title>
        <authorList>
            <person name="van de Vossenberg B.T.L.H."/>
            <person name="Warris S."/>
            <person name="Nguyen H.D.T."/>
            <person name="van Gent-Pelzer M.P.E."/>
            <person name="Joly D.L."/>
            <person name="van de Geest H.C."/>
            <person name="Bonants P.J.M."/>
            <person name="Smith D.S."/>
            <person name="Levesque C.A."/>
            <person name="van der Lee T.A.J."/>
        </authorList>
    </citation>
    <scope>NUCLEOTIDE SEQUENCE [LARGE SCALE GENOMIC DNA]</scope>
    <source>
        <strain evidence="23 24">CBS 809.83</strain>
    </source>
</reference>
<evidence type="ECO:0000256" key="10">
    <source>
        <dbReference type="ARBA" id="ARBA00022777"/>
    </source>
</evidence>
<feature type="domain" description="Phorbol-ester/DAG-type" evidence="20">
    <location>
        <begin position="615"/>
        <end position="666"/>
    </location>
</feature>
<evidence type="ECO:0000259" key="22">
    <source>
        <dbReference type="PROSITE" id="PS51860"/>
    </source>
</evidence>
<dbReference type="InterPro" id="IPR020454">
    <property type="entry name" value="DAG/PE-bd"/>
</dbReference>
<comment type="similarity">
    <text evidence="1">Belongs to the protein kinase superfamily. AGC Ser/Thr protein kinase family. PKC subfamily.</text>
</comment>
<keyword evidence="10" id="KW-0418">Kinase</keyword>
<evidence type="ECO:0000313" key="24">
    <source>
        <dbReference type="Proteomes" id="UP000318582"/>
    </source>
</evidence>
<dbReference type="PROSITE" id="PS50081">
    <property type="entry name" value="ZF_DAG_PE_2"/>
    <property type="match status" value="2"/>
</dbReference>
<evidence type="ECO:0000259" key="19">
    <source>
        <dbReference type="PROSITE" id="PS50011"/>
    </source>
</evidence>
<evidence type="ECO:0000256" key="15">
    <source>
        <dbReference type="PROSITE-ProRule" id="PRU01207"/>
    </source>
</evidence>
<dbReference type="InterPro" id="IPR008271">
    <property type="entry name" value="Ser/Thr_kinase_AS"/>
</dbReference>
<comment type="caution">
    <text evidence="23">The sequence shown here is derived from an EMBL/GenBank/DDBJ whole genome shotgun (WGS) entry which is preliminary data.</text>
</comment>
<evidence type="ECO:0000256" key="5">
    <source>
        <dbReference type="ARBA" id="ARBA00022679"/>
    </source>
</evidence>
<keyword evidence="8 16" id="KW-0547">Nucleotide-binding</keyword>
<dbReference type="InterPro" id="IPR011009">
    <property type="entry name" value="Kinase-like_dom_sf"/>
</dbReference>
<keyword evidence="3" id="KW-0723">Serine/threonine-protein kinase</keyword>
<dbReference type="Pfam" id="PF00433">
    <property type="entry name" value="Pkinase_C"/>
    <property type="match status" value="1"/>
</dbReference>
<evidence type="ECO:0000256" key="4">
    <source>
        <dbReference type="ARBA" id="ARBA00022553"/>
    </source>
</evidence>
<comment type="catalytic activity">
    <reaction evidence="13">
        <text>L-threonyl-[protein] + ATP = O-phospho-L-threonyl-[protein] + ADP + H(+)</text>
        <dbReference type="Rhea" id="RHEA:46608"/>
        <dbReference type="Rhea" id="RHEA-COMP:11060"/>
        <dbReference type="Rhea" id="RHEA-COMP:11605"/>
        <dbReference type="ChEBI" id="CHEBI:15378"/>
        <dbReference type="ChEBI" id="CHEBI:30013"/>
        <dbReference type="ChEBI" id="CHEBI:30616"/>
        <dbReference type="ChEBI" id="CHEBI:61977"/>
        <dbReference type="ChEBI" id="CHEBI:456216"/>
        <dbReference type="EC" id="2.7.11.13"/>
    </reaction>
</comment>
<evidence type="ECO:0000256" key="11">
    <source>
        <dbReference type="ARBA" id="ARBA00022833"/>
    </source>
</evidence>
<evidence type="ECO:0000256" key="3">
    <source>
        <dbReference type="ARBA" id="ARBA00022527"/>
    </source>
</evidence>
<feature type="region of interest" description="Disordered" evidence="17">
    <location>
        <begin position="683"/>
        <end position="724"/>
    </location>
</feature>
<feature type="region of interest" description="Disordered" evidence="17">
    <location>
        <begin position="326"/>
        <end position="351"/>
    </location>
</feature>
<keyword evidence="15" id="KW-0175">Coiled coil</keyword>
<sequence length="1137" mass="126394">MPDQMAASMVRIAENPSGLWGWTGEGKAVVVLRSKVEEFSVEWSLHQDWSELEGKIQDLRKKIQIETKVKDGAEHMLRELKDPNALQQCEMNVVDSQRRLDFLTKEMTKLQVRKRAAKGKGAAIDSATDNNGSTANPLQSSECSPDAFGNSNSDEDEYTAPLQKRHSDPGSLKEVSSILEEPMSRPAGRISMTAHMLGAILSSLGIRSRNMGSSRSAAASSTSSLSSMAGLNLTGPGSPVLSQFDYLRRDTPITSEKVKYKLQEVRSKLEIEQKVKAGTERMREAMRASDEAADSKRKVEVDEKMQESNAKVAILVKAQQRYQGLSLKEDSKSDTQGSVADDSPSGDSSFAVKTLRRPANGKLKIRLVAANALPGRKSAKSETFAVVRLDGVQRAKTKPTRGKWNEDFDIKLDKAQEVEIAVYEKGGSVLALTWFKLWELEEGIRTHQMGTTIARDGSAASIASMNRDPSSPTGDNLHPTSLPPPPPIVTHPSHEGLDVWLEMEPGGQLQAKFNLVSSSLKGKRQKDGLLRRRPVQKIFPKRGHKFVAMQFYQVMKCVVCTEFLMSGQGYQCQLCTFTCHKKCQNRVLAKCITKGNEEQEEDGAGYDQLLKHRIPHRFEPANAGMSANWCCHCGYMLPFGKKQSLKCNECSATCHKECMHLVPNSCGLNPGLITQILSALDQAERQKKDKEHQQREQDAHRHRHQNSTADTQQEDAQSRNETAATHPLPPFVASAAAAANAQAGSRDSMYVPHSRAAQKGAGRIDSLLGNAGAKGIGLDDFTFIAVLGKGNFGKVLLAEERYSKQLYAIKVLKKEFIIENDEVESTKAEKRVFLAANRQRHPFLVNLHSCFQTESRIYFVMEYVSGGDLMWHIQHQQFSEKRAKFYAAEVLLALEYFHRENIVYRDLKLDNILLSLHGHIKIADYGLCKENMTHGSTTNTFCGTPEFMAPEILQDKPYGRAVDWWAFGVLIYEMLLGQSPFRGEDEEEIFEAILEDEILYPVNMAKDAVSLLQKLLTKDPAKRLGGGKNDADDIKKHAFFKGVDWDAMLKLQLNPPYYPKISSPTDVSNFDEEFTKEEPVLTPCTSVLSAADQEDFRGFTYVSEWAQQARHQVLAELAAATSGGGHPPAGNANQHRA</sequence>
<dbReference type="PROSITE" id="PS50011">
    <property type="entry name" value="PROTEIN_KINASE_DOM"/>
    <property type="match status" value="1"/>
</dbReference>
<dbReference type="SUPFAM" id="SSF46585">
    <property type="entry name" value="HR1 repeat"/>
    <property type="match status" value="2"/>
</dbReference>
<feature type="compositionally biased region" description="Basic and acidic residues" evidence="17">
    <location>
        <begin position="683"/>
        <end position="699"/>
    </location>
</feature>
<evidence type="ECO:0000256" key="17">
    <source>
        <dbReference type="SAM" id="MobiDB-lite"/>
    </source>
</evidence>
<feature type="compositionally biased region" description="Polar residues" evidence="17">
    <location>
        <begin position="706"/>
        <end position="723"/>
    </location>
</feature>
<evidence type="ECO:0000256" key="8">
    <source>
        <dbReference type="ARBA" id="ARBA00022741"/>
    </source>
</evidence>
<dbReference type="Gene3D" id="1.10.510.10">
    <property type="entry name" value="Transferase(Phosphotransferase) domain 1"/>
    <property type="match status" value="1"/>
</dbReference>
<evidence type="ECO:0000256" key="9">
    <source>
        <dbReference type="ARBA" id="ARBA00022771"/>
    </source>
</evidence>
<evidence type="ECO:0000259" key="21">
    <source>
        <dbReference type="PROSITE" id="PS51285"/>
    </source>
</evidence>
<dbReference type="SMART" id="SM00742">
    <property type="entry name" value="Hr1"/>
    <property type="match status" value="2"/>
</dbReference>
<dbReference type="InterPro" id="IPR011072">
    <property type="entry name" value="HR1_rho-bd"/>
</dbReference>
<keyword evidence="4" id="KW-0597">Phosphoprotein</keyword>
<protein>
    <recommendedName>
        <fullName evidence="2">protein kinase C</fullName>
        <ecNumber evidence="2">2.7.11.13</ecNumber>
    </recommendedName>
</protein>
<evidence type="ECO:0000313" key="23">
    <source>
        <dbReference type="EMBL" id="TPX55727.1"/>
    </source>
</evidence>
<dbReference type="Pfam" id="PF00168">
    <property type="entry name" value="C2"/>
    <property type="match status" value="1"/>
</dbReference>
<dbReference type="GO" id="GO:0008270">
    <property type="term" value="F:zinc ion binding"/>
    <property type="evidence" value="ECO:0007669"/>
    <property type="project" value="UniProtKB-KW"/>
</dbReference>
<dbReference type="GO" id="GO:0007165">
    <property type="term" value="P:signal transduction"/>
    <property type="evidence" value="ECO:0007669"/>
    <property type="project" value="InterPro"/>
</dbReference>
<dbReference type="Proteomes" id="UP000318582">
    <property type="component" value="Unassembled WGS sequence"/>
</dbReference>
<dbReference type="EMBL" id="QEAQ01000098">
    <property type="protein sequence ID" value="TPX55727.1"/>
    <property type="molecule type" value="Genomic_DNA"/>
</dbReference>
<dbReference type="PRINTS" id="PR00008">
    <property type="entry name" value="DAGPEDOMAIN"/>
</dbReference>
<keyword evidence="5" id="KW-0808">Transferase</keyword>
<dbReference type="Gene3D" id="1.10.287.160">
    <property type="entry name" value="HR1 repeat"/>
    <property type="match status" value="2"/>
</dbReference>
<dbReference type="PROSITE" id="PS50004">
    <property type="entry name" value="C2"/>
    <property type="match status" value="1"/>
</dbReference>
<keyword evidence="9" id="KW-0863">Zinc-finger</keyword>
<feature type="domain" description="AGC-kinase C-terminal" evidence="21">
    <location>
        <begin position="1041"/>
        <end position="1111"/>
    </location>
</feature>
<dbReference type="GO" id="GO:0004697">
    <property type="term" value="F:diacylglycerol-dependent serine/threonine kinase activity"/>
    <property type="evidence" value="ECO:0007669"/>
    <property type="project" value="UniProtKB-EC"/>
</dbReference>
<dbReference type="SMART" id="SM00109">
    <property type="entry name" value="C1"/>
    <property type="match status" value="2"/>
</dbReference>
<dbReference type="PROSITE" id="PS00107">
    <property type="entry name" value="PROTEIN_KINASE_ATP"/>
    <property type="match status" value="1"/>
</dbReference>
<feature type="domain" description="Protein kinase" evidence="19">
    <location>
        <begin position="781"/>
        <end position="1040"/>
    </location>
</feature>
<dbReference type="CDD" id="cd20822">
    <property type="entry name" value="C1_ScPKC1-like_rpt1"/>
    <property type="match status" value="1"/>
</dbReference>
<dbReference type="PROSITE" id="PS51860">
    <property type="entry name" value="REM_1"/>
    <property type="match status" value="1"/>
</dbReference>
<dbReference type="SMART" id="SM00239">
    <property type="entry name" value="C2"/>
    <property type="match status" value="1"/>
</dbReference>
<evidence type="ECO:0000256" key="7">
    <source>
        <dbReference type="ARBA" id="ARBA00022737"/>
    </source>
</evidence>
<dbReference type="InterPro" id="IPR036274">
    <property type="entry name" value="HR1_rpt_sf"/>
</dbReference>
<comment type="catalytic activity">
    <reaction evidence="14">
        <text>L-seryl-[protein] + ATP = O-phospho-L-seryl-[protein] + ADP + H(+)</text>
        <dbReference type="Rhea" id="RHEA:17989"/>
        <dbReference type="Rhea" id="RHEA-COMP:9863"/>
        <dbReference type="Rhea" id="RHEA-COMP:11604"/>
        <dbReference type="ChEBI" id="CHEBI:15378"/>
        <dbReference type="ChEBI" id="CHEBI:29999"/>
        <dbReference type="ChEBI" id="CHEBI:30616"/>
        <dbReference type="ChEBI" id="CHEBI:83421"/>
        <dbReference type="ChEBI" id="CHEBI:456216"/>
        <dbReference type="EC" id="2.7.11.13"/>
    </reaction>
</comment>